<evidence type="ECO:0000313" key="3">
    <source>
        <dbReference type="Proteomes" id="UP001525890"/>
    </source>
</evidence>
<proteinExistence type="predicted"/>
<feature type="chain" id="PRO_5047293819" evidence="1">
    <location>
        <begin position="28"/>
        <end position="336"/>
    </location>
</feature>
<comment type="caution">
    <text evidence="2">The sequence shown here is derived from an EMBL/GenBank/DDBJ whole genome shotgun (WGS) entry which is preliminary data.</text>
</comment>
<protein>
    <submittedName>
        <fullName evidence="2">Uncharacterized protein</fullName>
    </submittedName>
</protein>
<keyword evidence="3" id="KW-1185">Reference proteome</keyword>
<dbReference type="RefSeq" id="WP_368007558.1">
    <property type="nucleotide sequence ID" value="NZ_JAMXFF010000026.1"/>
</dbReference>
<dbReference type="EMBL" id="JAMXFF010000026">
    <property type="protein sequence ID" value="MCT7968011.1"/>
    <property type="molecule type" value="Genomic_DNA"/>
</dbReference>
<gene>
    <name evidence="2" type="ORF">NG799_16995</name>
</gene>
<dbReference type="Proteomes" id="UP001525890">
    <property type="component" value="Unassembled WGS sequence"/>
</dbReference>
<organism evidence="2 3">
    <name type="scientific">Laspinema palackyanum D2a</name>
    <dbReference type="NCBI Taxonomy" id="2953684"/>
    <lineage>
        <taxon>Bacteria</taxon>
        <taxon>Bacillati</taxon>
        <taxon>Cyanobacteriota</taxon>
        <taxon>Cyanophyceae</taxon>
        <taxon>Oscillatoriophycideae</taxon>
        <taxon>Oscillatoriales</taxon>
        <taxon>Laspinemataceae</taxon>
        <taxon>Laspinema</taxon>
        <taxon>Laspinema palackyanum</taxon>
    </lineage>
</organism>
<keyword evidence="1" id="KW-0732">Signal</keyword>
<name>A0ABT2MVT1_9CYAN</name>
<evidence type="ECO:0000256" key="1">
    <source>
        <dbReference type="SAM" id="SignalP"/>
    </source>
</evidence>
<sequence>MKICPVQPAILAIALLGPLGWTTGAIAQTLSPLDLDAPTEDCQACLLDRLTTPSLGFPLAPNHTESSWTDPEMISQTPTNSTAQNVRAQTQQLQQRLQTLQEVPLQQIYLGAPGTSSNTPTAYGGSFGTVGVGFSYQQRTRYTDESDGTTGLVMSFGDPQNLVGLDVGVTLLDLSSINDRGGFGERGSFNFKAHRAFPGDLGVAVGLENALIWGFSDADTSVYGVVSKRFRLSENSQDPFSRLSVSAGVGNGRFRTEDQVQDDEGSIGVFGSVAVQVIPPVSVFTEWTGQDLNIGASVLPFRNFPIVITPTLSDITGTAGDGTRFTLGVGYGMSFF</sequence>
<accession>A0ABT2MVT1</accession>
<evidence type="ECO:0000313" key="2">
    <source>
        <dbReference type="EMBL" id="MCT7968011.1"/>
    </source>
</evidence>
<feature type="signal peptide" evidence="1">
    <location>
        <begin position="1"/>
        <end position="27"/>
    </location>
</feature>
<reference evidence="2 3" key="1">
    <citation type="journal article" date="2022" name="Front. Microbiol.">
        <title>High genomic differentiation and limited gene flow indicate recent cryptic speciation within the genus Laspinema (cyanobacteria).</title>
        <authorList>
            <person name="Stanojkovic A."/>
            <person name="Skoupy S."/>
            <person name="Skaloud P."/>
            <person name="Dvorak P."/>
        </authorList>
    </citation>
    <scope>NUCLEOTIDE SEQUENCE [LARGE SCALE GENOMIC DNA]</scope>
    <source>
        <strain evidence="2 3">D2a</strain>
    </source>
</reference>